<comment type="catalytic activity">
    <reaction evidence="1">
        <text>[protein]-peptidylproline (omega=180) = [protein]-peptidylproline (omega=0)</text>
        <dbReference type="Rhea" id="RHEA:16237"/>
        <dbReference type="Rhea" id="RHEA-COMP:10747"/>
        <dbReference type="Rhea" id="RHEA-COMP:10748"/>
        <dbReference type="ChEBI" id="CHEBI:83833"/>
        <dbReference type="ChEBI" id="CHEBI:83834"/>
        <dbReference type="EC" id="5.2.1.8"/>
    </reaction>
</comment>
<gene>
    <name evidence="3" type="ORF">SEMRO_1098_G241000.1</name>
</gene>
<evidence type="ECO:0000256" key="1">
    <source>
        <dbReference type="PROSITE-ProRule" id="PRU00277"/>
    </source>
</evidence>
<evidence type="ECO:0000313" key="3">
    <source>
        <dbReference type="EMBL" id="CAB9520383.1"/>
    </source>
</evidence>
<comment type="caution">
    <text evidence="3">The sequence shown here is derived from an EMBL/GenBank/DDBJ whole genome shotgun (WGS) entry which is preliminary data.</text>
</comment>
<dbReference type="EC" id="5.2.1.8" evidence="1"/>
<dbReference type="InterPro" id="IPR046357">
    <property type="entry name" value="PPIase_dom_sf"/>
</dbReference>
<keyword evidence="1" id="KW-0697">Rotamase</keyword>
<dbReference type="Proteomes" id="UP001153069">
    <property type="component" value="Unassembled WGS sequence"/>
</dbReference>
<keyword evidence="1" id="KW-0413">Isomerase</keyword>
<dbReference type="Gene3D" id="3.10.50.40">
    <property type="match status" value="1"/>
</dbReference>
<feature type="domain" description="PPIase FKBP-type" evidence="2">
    <location>
        <begin position="28"/>
        <end position="165"/>
    </location>
</feature>
<accession>A0A9N8EGL9</accession>
<dbReference type="GO" id="GO:0003755">
    <property type="term" value="F:peptidyl-prolyl cis-trans isomerase activity"/>
    <property type="evidence" value="ECO:0007669"/>
    <property type="project" value="UniProtKB-KW"/>
</dbReference>
<dbReference type="EMBL" id="CAICTM010001096">
    <property type="protein sequence ID" value="CAB9520383.1"/>
    <property type="molecule type" value="Genomic_DNA"/>
</dbReference>
<proteinExistence type="predicted"/>
<reference evidence="3" key="1">
    <citation type="submission" date="2020-06" db="EMBL/GenBank/DDBJ databases">
        <authorList>
            <consortium name="Plant Systems Biology data submission"/>
        </authorList>
    </citation>
    <scope>NUCLEOTIDE SEQUENCE</scope>
    <source>
        <strain evidence="3">D6</strain>
    </source>
</reference>
<dbReference type="PROSITE" id="PS50059">
    <property type="entry name" value="FKBP_PPIASE"/>
    <property type="match status" value="1"/>
</dbReference>
<sequence length="185" mass="20326">MSVKKISTSYISQGKIQLGEVIGKIRVGDTCQFHMVGTIVCSNTGTSNDSKPRGWWCIPKFNDTEFIDTGHVGKQLTMEIRENGVKTYDGLYRGLNDAMKDMIFGEESTFLIPSCLAFGSDGLSKCSIGSHRPKDHDGRNPAGVSFLQIEPDSDLQVKILVQGVGRNGEWHRRAMVNGPVSGWAM</sequence>
<dbReference type="OrthoDB" id="8116123at2759"/>
<evidence type="ECO:0000259" key="2">
    <source>
        <dbReference type="PROSITE" id="PS50059"/>
    </source>
</evidence>
<protein>
    <recommendedName>
        <fullName evidence="1">peptidylprolyl isomerase</fullName>
        <ecNumber evidence="1">5.2.1.8</ecNumber>
    </recommendedName>
</protein>
<name>A0A9N8EGL9_9STRA</name>
<evidence type="ECO:0000313" key="4">
    <source>
        <dbReference type="Proteomes" id="UP001153069"/>
    </source>
</evidence>
<dbReference type="InterPro" id="IPR001179">
    <property type="entry name" value="PPIase_FKBP_dom"/>
</dbReference>
<organism evidence="3 4">
    <name type="scientific">Seminavis robusta</name>
    <dbReference type="NCBI Taxonomy" id="568900"/>
    <lineage>
        <taxon>Eukaryota</taxon>
        <taxon>Sar</taxon>
        <taxon>Stramenopiles</taxon>
        <taxon>Ochrophyta</taxon>
        <taxon>Bacillariophyta</taxon>
        <taxon>Bacillariophyceae</taxon>
        <taxon>Bacillariophycidae</taxon>
        <taxon>Naviculales</taxon>
        <taxon>Naviculaceae</taxon>
        <taxon>Seminavis</taxon>
    </lineage>
</organism>
<dbReference type="AlphaFoldDB" id="A0A9N8EGL9"/>
<dbReference type="Pfam" id="PF00254">
    <property type="entry name" value="FKBP_C"/>
    <property type="match status" value="1"/>
</dbReference>
<keyword evidence="4" id="KW-1185">Reference proteome</keyword>
<dbReference type="SUPFAM" id="SSF54534">
    <property type="entry name" value="FKBP-like"/>
    <property type="match status" value="1"/>
</dbReference>